<keyword evidence="2" id="KW-1185">Reference proteome</keyword>
<evidence type="ECO:0000313" key="2">
    <source>
        <dbReference type="Proteomes" id="UP001302696"/>
    </source>
</evidence>
<proteinExistence type="predicted"/>
<dbReference type="Gene3D" id="1.10.357.10">
    <property type="entry name" value="Tetracycline Repressor, domain 2"/>
    <property type="match status" value="1"/>
</dbReference>
<name>A0ABZ0Q2K4_9LACO</name>
<evidence type="ECO:0000313" key="1">
    <source>
        <dbReference type="EMBL" id="WPC20838.1"/>
    </source>
</evidence>
<protein>
    <submittedName>
        <fullName evidence="1">TetR/AcrR family transcriptional regulator</fullName>
    </submittedName>
</protein>
<dbReference type="InterPro" id="IPR009057">
    <property type="entry name" value="Homeodomain-like_sf"/>
</dbReference>
<gene>
    <name evidence="1" type="ORF">N6G96_05885</name>
</gene>
<sequence>MKIVKMPLAHDQHIDKRLRATQNKLFVTLKTYFSTNQPFSTIRVGTLCKDAKITRQTFYRHYGSIGEIITVSCVRMINQFLQKIDQASNSSHISAQLIVDALLNHQTLLEMMFWSNEEDAVIQLMTGDILRAYSFEDIHKTHKPFIAELMARSIISFAQVLIKYPNTNKTDLIRIYKRMVPSSAILVTEDKK</sequence>
<reference evidence="2" key="1">
    <citation type="submission" date="2024-06" db="EMBL/GenBank/DDBJ databases">
        <authorList>
            <person name="Chang H.C."/>
            <person name="Mun S.Y."/>
        </authorList>
    </citation>
    <scope>NUCLEOTIDE SEQUENCE [LARGE SCALE GENOMIC DNA]</scope>
    <source>
        <strain evidence="2">KT1</strain>
    </source>
</reference>
<dbReference type="Proteomes" id="UP001302696">
    <property type="component" value="Chromosome"/>
</dbReference>
<dbReference type="SUPFAM" id="SSF46689">
    <property type="entry name" value="Homeodomain-like"/>
    <property type="match status" value="1"/>
</dbReference>
<dbReference type="EMBL" id="CP104778">
    <property type="protein sequence ID" value="WPC20838.1"/>
    <property type="molecule type" value="Genomic_DNA"/>
</dbReference>
<organism evidence="1 2">
    <name type="scientific">Pediococcus inopinatus</name>
    <dbReference type="NCBI Taxonomy" id="114090"/>
    <lineage>
        <taxon>Bacteria</taxon>
        <taxon>Bacillati</taxon>
        <taxon>Bacillota</taxon>
        <taxon>Bacilli</taxon>
        <taxon>Lactobacillales</taxon>
        <taxon>Lactobacillaceae</taxon>
        <taxon>Pediococcus</taxon>
    </lineage>
</organism>
<accession>A0ABZ0Q2K4</accession>
<dbReference type="RefSeq" id="WP_063697240.1">
    <property type="nucleotide sequence ID" value="NZ_BBIM01000025.1"/>
</dbReference>